<name>H2YB30_CIOSA</name>
<dbReference type="GO" id="GO:0009306">
    <property type="term" value="P:protein secretion"/>
    <property type="evidence" value="ECO:0007669"/>
    <property type="project" value="TreeGrafter"/>
</dbReference>
<dbReference type="GeneTree" id="ENSGT00660000097306"/>
<evidence type="ECO:0000256" key="6">
    <source>
        <dbReference type="ARBA" id="ARBA00022525"/>
    </source>
</evidence>
<evidence type="ECO:0000313" key="9">
    <source>
        <dbReference type="Ensembl" id="ENSCSAVP00000002528.1"/>
    </source>
</evidence>
<keyword evidence="7" id="KW-0175">Coiled coil</keyword>
<dbReference type="Proteomes" id="UP000007875">
    <property type="component" value="Unassembled WGS sequence"/>
</dbReference>
<dbReference type="InterPro" id="IPR031378">
    <property type="entry name" value="SVBP"/>
</dbReference>
<evidence type="ECO:0000256" key="8">
    <source>
        <dbReference type="ARBA" id="ARBA00023212"/>
    </source>
</evidence>
<evidence type="ECO:0000256" key="5">
    <source>
        <dbReference type="ARBA" id="ARBA00022490"/>
    </source>
</evidence>
<keyword evidence="6" id="KW-0964">Secreted</keyword>
<dbReference type="PANTHER" id="PTHR34762">
    <property type="entry name" value="SMALL VASOHIBIN-BINDING PROTEIN"/>
    <property type="match status" value="1"/>
</dbReference>
<dbReference type="Ensembl" id="ENSCSAVT00000002569.1">
    <property type="protein sequence ID" value="ENSCSAVP00000002528.1"/>
    <property type="gene ID" value="ENSCSAVG00000001492.1"/>
</dbReference>
<reference evidence="9" key="2">
    <citation type="submission" date="2025-08" db="UniProtKB">
        <authorList>
            <consortium name="Ensembl"/>
        </authorList>
    </citation>
    <scope>IDENTIFICATION</scope>
</reference>
<comment type="subcellular location">
    <subcellularLocation>
        <location evidence="1">Cytoplasm</location>
        <location evidence="1">Cytoskeleton</location>
    </subcellularLocation>
    <subcellularLocation>
        <location evidence="2">Secreted</location>
    </subcellularLocation>
</comment>
<reference evidence="10" key="1">
    <citation type="submission" date="2003-08" db="EMBL/GenBank/DDBJ databases">
        <authorList>
            <person name="Birren B."/>
            <person name="Nusbaum C."/>
            <person name="Abebe A."/>
            <person name="Abouelleil A."/>
            <person name="Adekoya E."/>
            <person name="Ait-zahra M."/>
            <person name="Allen N."/>
            <person name="Allen T."/>
            <person name="An P."/>
            <person name="Anderson M."/>
            <person name="Anderson S."/>
            <person name="Arachchi H."/>
            <person name="Armbruster J."/>
            <person name="Bachantsang P."/>
            <person name="Baldwin J."/>
            <person name="Barry A."/>
            <person name="Bayul T."/>
            <person name="Blitshsteyn B."/>
            <person name="Bloom T."/>
            <person name="Blye J."/>
            <person name="Boguslavskiy L."/>
            <person name="Borowsky M."/>
            <person name="Boukhgalter B."/>
            <person name="Brunache A."/>
            <person name="Butler J."/>
            <person name="Calixte N."/>
            <person name="Calvo S."/>
            <person name="Camarata J."/>
            <person name="Campo K."/>
            <person name="Chang J."/>
            <person name="Cheshatsang Y."/>
            <person name="Citroen M."/>
            <person name="Collymore A."/>
            <person name="Considine T."/>
            <person name="Cook A."/>
            <person name="Cooke P."/>
            <person name="Corum B."/>
            <person name="Cuomo C."/>
            <person name="David R."/>
            <person name="Dawoe T."/>
            <person name="Degray S."/>
            <person name="Dodge S."/>
            <person name="Dooley K."/>
            <person name="Dorje P."/>
            <person name="Dorjee K."/>
            <person name="Dorris L."/>
            <person name="Duffey N."/>
            <person name="Dupes A."/>
            <person name="Elkins T."/>
            <person name="Engels R."/>
            <person name="Erickson J."/>
            <person name="Farina A."/>
            <person name="Faro S."/>
            <person name="Ferreira P."/>
            <person name="Fischer H."/>
            <person name="Fitzgerald M."/>
            <person name="Foley K."/>
            <person name="Gage D."/>
            <person name="Galagan J."/>
            <person name="Gearin G."/>
            <person name="Gnerre S."/>
            <person name="Gnirke A."/>
            <person name="Goyette A."/>
            <person name="Graham J."/>
            <person name="Grandbois E."/>
            <person name="Gyaltsen K."/>
            <person name="Hafez N."/>
            <person name="Hagopian D."/>
            <person name="Hagos B."/>
            <person name="Hall J."/>
            <person name="Hatcher B."/>
            <person name="Heller A."/>
            <person name="Higgins H."/>
            <person name="Honan T."/>
            <person name="Horn A."/>
            <person name="Houde N."/>
            <person name="Hughes L."/>
            <person name="Hulme W."/>
            <person name="Husby E."/>
            <person name="Iliev I."/>
            <person name="Jaffe D."/>
            <person name="Jones C."/>
            <person name="Kamal M."/>
            <person name="Kamat A."/>
            <person name="Kamvysselis M."/>
            <person name="Karlsson E."/>
            <person name="Kells C."/>
            <person name="Kieu A."/>
            <person name="Kisner P."/>
            <person name="Kodira C."/>
            <person name="Kulbokas E."/>
            <person name="Labutti K."/>
            <person name="Lama D."/>
            <person name="Landers T."/>
            <person name="Leger J."/>
            <person name="Levine S."/>
            <person name="Lewis D."/>
            <person name="Lewis T."/>
            <person name="Lindblad-toh K."/>
            <person name="Liu X."/>
            <person name="Lokyitsang T."/>
            <person name="Lokyitsang Y."/>
            <person name="Lucien O."/>
            <person name="Lui A."/>
            <person name="Ma L.J."/>
            <person name="Mabbitt R."/>
            <person name="Macdonald J."/>
            <person name="Maclean C."/>
            <person name="Major J."/>
            <person name="Manning J."/>
            <person name="Marabella R."/>
            <person name="Maru K."/>
            <person name="Matthews C."/>
            <person name="Mauceli E."/>
            <person name="Mccarthy M."/>
            <person name="Mcdonough S."/>
            <person name="Mcghee T."/>
            <person name="Meldrim J."/>
            <person name="Meneus L."/>
            <person name="Mesirov J."/>
            <person name="Mihalev A."/>
            <person name="Mihova T."/>
            <person name="Mikkelsen T."/>
            <person name="Mlenga V."/>
            <person name="Moru K."/>
            <person name="Mozes J."/>
            <person name="Mulrain L."/>
            <person name="Munson G."/>
            <person name="Naylor J."/>
            <person name="Newes C."/>
            <person name="Nguyen C."/>
            <person name="Nguyen N."/>
            <person name="Nguyen T."/>
            <person name="Nicol R."/>
            <person name="Nielsen C."/>
            <person name="Nizzari M."/>
            <person name="Norbu C."/>
            <person name="Norbu N."/>
            <person name="O'donnell P."/>
            <person name="Okoawo O."/>
            <person name="O'leary S."/>
            <person name="Omotosho B."/>
            <person name="O'neill K."/>
            <person name="Osman S."/>
            <person name="Parker S."/>
            <person name="Perrin D."/>
            <person name="Phunkhang P."/>
            <person name="Piqani B."/>
            <person name="Purcell S."/>
            <person name="Rachupka T."/>
            <person name="Ramasamy U."/>
            <person name="Rameau R."/>
            <person name="Ray V."/>
            <person name="Raymond C."/>
            <person name="Retta R."/>
            <person name="Richardson S."/>
            <person name="Rise C."/>
            <person name="Rodriguez J."/>
            <person name="Rogers J."/>
            <person name="Rogov P."/>
            <person name="Rutman M."/>
            <person name="Schupbach R."/>
            <person name="Seaman C."/>
            <person name="Settipalli S."/>
            <person name="Sharpe T."/>
            <person name="Sheridan J."/>
            <person name="Sherpa N."/>
            <person name="Shi J."/>
            <person name="Smirnov S."/>
            <person name="Smith C."/>
            <person name="Sougnez C."/>
            <person name="Spencer B."/>
            <person name="Stalker J."/>
            <person name="Stange-thomann N."/>
            <person name="Stavropoulos S."/>
            <person name="Stetson K."/>
            <person name="Stone C."/>
            <person name="Stone S."/>
            <person name="Stubbs M."/>
            <person name="Talamas J."/>
            <person name="Tchuinga P."/>
            <person name="Tenzing P."/>
            <person name="Tesfaye S."/>
            <person name="Theodore J."/>
            <person name="Thoulutsang Y."/>
            <person name="Topham K."/>
            <person name="Towey S."/>
            <person name="Tsamla T."/>
            <person name="Tsomo N."/>
            <person name="Vallee D."/>
            <person name="Vassiliev H."/>
            <person name="Venkataraman V."/>
            <person name="Vinson J."/>
            <person name="Vo A."/>
            <person name="Wade C."/>
            <person name="Wang S."/>
            <person name="Wangchuk T."/>
            <person name="Wangdi T."/>
            <person name="Whittaker C."/>
            <person name="Wilkinson J."/>
            <person name="Wu Y."/>
            <person name="Wyman D."/>
            <person name="Yadav S."/>
            <person name="Yang S."/>
            <person name="Yang X."/>
            <person name="Yeager S."/>
            <person name="Yee E."/>
            <person name="Young G."/>
            <person name="Zainoun J."/>
            <person name="Zembeck L."/>
            <person name="Zimmer A."/>
            <person name="Zody M."/>
            <person name="Lander E."/>
        </authorList>
    </citation>
    <scope>NUCLEOTIDE SEQUENCE [LARGE SCALE GENOMIC DNA]</scope>
</reference>
<keyword evidence="5" id="KW-0963">Cytoplasm</keyword>
<dbReference type="GO" id="GO:0005576">
    <property type="term" value="C:extracellular region"/>
    <property type="evidence" value="ECO:0007669"/>
    <property type="project" value="UniProtKB-SubCell"/>
</dbReference>
<evidence type="ECO:0000256" key="1">
    <source>
        <dbReference type="ARBA" id="ARBA00004245"/>
    </source>
</evidence>
<evidence type="ECO:0000256" key="4">
    <source>
        <dbReference type="ARBA" id="ARBA00018251"/>
    </source>
</evidence>
<evidence type="ECO:0000256" key="2">
    <source>
        <dbReference type="ARBA" id="ARBA00004613"/>
    </source>
</evidence>
<evidence type="ECO:0000256" key="3">
    <source>
        <dbReference type="ARBA" id="ARBA00006072"/>
    </source>
</evidence>
<accession>H2YB30</accession>
<dbReference type="InParanoid" id="H2YB30"/>
<organism evidence="9 10">
    <name type="scientific">Ciona savignyi</name>
    <name type="common">Pacific transparent sea squirt</name>
    <dbReference type="NCBI Taxonomy" id="51511"/>
    <lineage>
        <taxon>Eukaryota</taxon>
        <taxon>Metazoa</taxon>
        <taxon>Chordata</taxon>
        <taxon>Tunicata</taxon>
        <taxon>Ascidiacea</taxon>
        <taxon>Phlebobranchia</taxon>
        <taxon>Cionidae</taxon>
        <taxon>Ciona</taxon>
    </lineage>
</organism>
<proteinExistence type="inferred from homology"/>
<comment type="similarity">
    <text evidence="3">Belongs to the SVBP family.</text>
</comment>
<keyword evidence="10" id="KW-1185">Reference proteome</keyword>
<dbReference type="HOGENOM" id="CLU_1165479_0_0_1"/>
<evidence type="ECO:0000256" key="7">
    <source>
        <dbReference type="ARBA" id="ARBA00023054"/>
    </source>
</evidence>
<dbReference type="PANTHER" id="PTHR34762:SF1">
    <property type="entry name" value="SMALL VASOHIBIN-BINDING PROTEIN"/>
    <property type="match status" value="1"/>
</dbReference>
<dbReference type="GO" id="GO:0045177">
    <property type="term" value="C:apical part of cell"/>
    <property type="evidence" value="ECO:0007669"/>
    <property type="project" value="TreeGrafter"/>
</dbReference>
<dbReference type="AlphaFoldDB" id="H2YB30"/>
<dbReference type="GO" id="GO:0031397">
    <property type="term" value="P:negative regulation of protein ubiquitination"/>
    <property type="evidence" value="ECO:0007669"/>
    <property type="project" value="TreeGrafter"/>
</dbReference>
<evidence type="ECO:0000313" key="10">
    <source>
        <dbReference type="Proteomes" id="UP000007875"/>
    </source>
</evidence>
<dbReference type="OMA" id="YGNDYHV"/>
<sequence>MRDVETNMGDFLKPTKVLLQAKSPTKKTYSLPLALKERSKIILPPTSTLSSSNPTLRLPESQRLCDVTQNSVKRSDVGWSLDRSPRPTSFPSPQMVRKGETILLPPNPPAKATQINTGIQMATKVYAHGHCQRYPLKGFAPRVTFSEMKEISKRESNLSDRLKLIHYYGNDYHVVTQQAAQLKKRATAQQLHQNRRNLQEMNKQKKYEQRKKIYALNRLMAGLELKIFNQYCESLNIS</sequence>
<keyword evidence="8" id="KW-0206">Cytoskeleton</keyword>
<dbReference type="GO" id="GO:0005856">
    <property type="term" value="C:cytoskeleton"/>
    <property type="evidence" value="ECO:0007669"/>
    <property type="project" value="UniProtKB-SubCell"/>
</dbReference>
<reference evidence="9" key="3">
    <citation type="submission" date="2025-09" db="UniProtKB">
        <authorList>
            <consortium name="Ensembl"/>
        </authorList>
    </citation>
    <scope>IDENTIFICATION</scope>
</reference>
<protein>
    <recommendedName>
        <fullName evidence="4">Small vasohibin-binding protein</fullName>
    </recommendedName>
</protein>